<evidence type="ECO:0000313" key="2">
    <source>
        <dbReference type="EMBL" id="MEA9356722.1"/>
    </source>
</evidence>
<dbReference type="RefSeq" id="WP_323576595.1">
    <property type="nucleotide sequence ID" value="NZ_JAYGJQ010000002.1"/>
</dbReference>
<proteinExistence type="predicted"/>
<dbReference type="InterPro" id="IPR001736">
    <property type="entry name" value="PLipase_D/transphosphatidylase"/>
</dbReference>
<dbReference type="Pfam" id="PF13091">
    <property type="entry name" value="PLDc_2"/>
    <property type="match status" value="2"/>
</dbReference>
<organism evidence="2 3">
    <name type="scientific">Bacteriovorax antarcticus</name>
    <dbReference type="NCBI Taxonomy" id="3088717"/>
    <lineage>
        <taxon>Bacteria</taxon>
        <taxon>Pseudomonadati</taxon>
        <taxon>Bdellovibrionota</taxon>
        <taxon>Bacteriovoracia</taxon>
        <taxon>Bacteriovoracales</taxon>
        <taxon>Bacteriovoracaceae</taxon>
        <taxon>Bacteriovorax</taxon>
    </lineage>
</organism>
<dbReference type="SMART" id="SM00155">
    <property type="entry name" value="PLDc"/>
    <property type="match status" value="2"/>
</dbReference>
<gene>
    <name evidence="2" type="ORF">SHI21_10925</name>
</gene>
<protein>
    <submittedName>
        <fullName evidence="2">Phospholipase D-like domain-containing protein</fullName>
    </submittedName>
</protein>
<comment type="caution">
    <text evidence="2">The sequence shown here is derived from an EMBL/GenBank/DDBJ whole genome shotgun (WGS) entry which is preliminary data.</text>
</comment>
<dbReference type="InterPro" id="IPR025202">
    <property type="entry name" value="PLD-like_dom"/>
</dbReference>
<evidence type="ECO:0000313" key="3">
    <source>
        <dbReference type="Proteomes" id="UP001302274"/>
    </source>
</evidence>
<dbReference type="Proteomes" id="UP001302274">
    <property type="component" value="Unassembled WGS sequence"/>
</dbReference>
<sequence length="617" mass="70279">MGLRFKAYIQYLLFWLLAVSCSTPQYEIVIRGPAAEENCASLVQSIIAKNSTPQIKDASTIEIPEAIPELSLTKILNSRKELNAKYTNIIESIKDFKVDNNGPINGQSKLLLDPHEGYLAKILLIRNAKKTLDLSYFIFTGDDTGKTLLHELRLAIKRGVKVRLLVDSTGSFSKAPFYDDIKALASLNGQEILDEFGNPTGEFAHAEAVLFNPLFNVRAHVANWMKAVHNLFVPENERLPLATFTINRRSHDKILMADANSPKDAMAIIGGRNIADKYYAVNEGIKNPILDAEILIKNFVTKNDDGSINNALEDHYNKIYYYLANKNFENFLFKTNRDQVRKEFKQMRDSSKRLMHENGQLNAHLQEMVDSKFLENDFEDGLISILNEIQNLSRTKMFMMPKQEHYKANGNSLISKLHADIAKAEDTVDIVSPYFWIPDEEIEFIINWASKYPHRKVRIFSNSLTTTNNIVAQSMVDATFKETIMKRIQGTPIEKQIEIYSYGKLDDEVLGGDKRYGFLHAKIVVVDGKTLTVSTSNLDPISRHLNSEVGTTIENLPKNSKNAQKLNKYIEDLKNNSTLWGSTEWQEIRRHPKNKIMNILQVFITKIIYTLNLVPII</sequence>
<evidence type="ECO:0000259" key="1">
    <source>
        <dbReference type="PROSITE" id="PS50035"/>
    </source>
</evidence>
<feature type="domain" description="PLD phosphodiesterase" evidence="1">
    <location>
        <begin position="515"/>
        <end position="542"/>
    </location>
</feature>
<dbReference type="PANTHER" id="PTHR21248">
    <property type="entry name" value="CARDIOLIPIN SYNTHASE"/>
    <property type="match status" value="1"/>
</dbReference>
<accession>A0ABU5VUI9</accession>
<reference evidence="2 3" key="1">
    <citation type="submission" date="2023-11" db="EMBL/GenBank/DDBJ databases">
        <title>A Novel Polar Bacteriovorax (B. antarcticus) Isolated from the Biocrust in Antarctica.</title>
        <authorList>
            <person name="Mun W."/>
            <person name="Choi S.Y."/>
            <person name="Mitchell R.J."/>
        </authorList>
    </citation>
    <scope>NUCLEOTIDE SEQUENCE [LARGE SCALE GENOMIC DNA]</scope>
    <source>
        <strain evidence="2 3">PP10</strain>
    </source>
</reference>
<dbReference type="Gene3D" id="3.30.870.10">
    <property type="entry name" value="Endonuclease Chain A"/>
    <property type="match status" value="2"/>
</dbReference>
<feature type="domain" description="PLD phosphodiesterase" evidence="1">
    <location>
        <begin position="246"/>
        <end position="278"/>
    </location>
</feature>
<dbReference type="SUPFAM" id="SSF56024">
    <property type="entry name" value="Phospholipase D/nuclease"/>
    <property type="match status" value="2"/>
</dbReference>
<keyword evidence="3" id="KW-1185">Reference proteome</keyword>
<dbReference type="PROSITE" id="PS50035">
    <property type="entry name" value="PLD"/>
    <property type="match status" value="2"/>
</dbReference>
<dbReference type="PROSITE" id="PS51257">
    <property type="entry name" value="PROKAR_LIPOPROTEIN"/>
    <property type="match status" value="1"/>
</dbReference>
<dbReference type="PANTHER" id="PTHR21248:SF12">
    <property type="entry name" value="CARDIOLIPIN SYNTHASE C"/>
    <property type="match status" value="1"/>
</dbReference>
<dbReference type="EMBL" id="JAYGJQ010000002">
    <property type="protein sequence ID" value="MEA9356722.1"/>
    <property type="molecule type" value="Genomic_DNA"/>
</dbReference>
<name>A0ABU5VUI9_9BACT</name>